<dbReference type="GO" id="GO:0043190">
    <property type="term" value="C:ATP-binding cassette (ABC) transporter complex"/>
    <property type="evidence" value="ECO:0007669"/>
    <property type="project" value="InterPro"/>
</dbReference>
<keyword evidence="7" id="KW-1185">Reference proteome</keyword>
<sequence length="514" mass="56531">MNRTLSFSRLAKGGLVALLALMVAAPNALARTSKHPDTLVVATTYDAKTLDPYMTNDVASSNAMRQIYETLVAIDAKGDVVPSLAEKIDRVDGKTYRFTLKKGVKFHNGETLTADDALYSLKRAYEKGASVRHILGVIDPAGFKKIDDLTFEVKTKDAMSSFLAALTHFGGGVIINQKAVEAAGDDYGFNPVGTGPYKLTAWKKGDRMELTRFEGYHGAKPEFPKMVLRVIPEASNRTIELESGDVDISFEVSSLDVSRVKANKNLELLTLVDTATTYMGFNCSKAPYDNEKLRQALTLAINIPGSVKAVFRGNAFPAFGPIAPNVKYSNNDLEPSKTDIKKAKKLLAEAGYPDGLTTTLWTNSKKVRVDMATIIQAQLKKIGVTVKIQVLEWGAYLQGLKDNKHELFIVGWTCQTPDPDMAVYPTFHSSQIGGNNFAAFGDPEVDALLDKARITPDGAERKALYFDIQDKLREKAPWVFLANKKIAFGVQNYLEGFTPSPYGFHALYEVKMKK</sequence>
<dbReference type="PIRSF" id="PIRSF002741">
    <property type="entry name" value="MppA"/>
    <property type="match status" value="1"/>
</dbReference>
<feature type="chain" id="PRO_5011729201" evidence="4">
    <location>
        <begin position="31"/>
        <end position="514"/>
    </location>
</feature>
<keyword evidence="2" id="KW-0813">Transport</keyword>
<dbReference type="OrthoDB" id="9772924at2"/>
<dbReference type="GO" id="GO:1904680">
    <property type="term" value="F:peptide transmembrane transporter activity"/>
    <property type="evidence" value="ECO:0007669"/>
    <property type="project" value="TreeGrafter"/>
</dbReference>
<feature type="signal peptide" evidence="4">
    <location>
        <begin position="1"/>
        <end position="30"/>
    </location>
</feature>
<dbReference type="Gene3D" id="3.90.76.10">
    <property type="entry name" value="Dipeptide-binding Protein, Domain 1"/>
    <property type="match status" value="1"/>
</dbReference>
<gene>
    <name evidence="6" type="ORF">SAMN05216233_11198</name>
</gene>
<dbReference type="GO" id="GO:0015833">
    <property type="term" value="P:peptide transport"/>
    <property type="evidence" value="ECO:0007669"/>
    <property type="project" value="TreeGrafter"/>
</dbReference>
<proteinExistence type="inferred from homology"/>
<comment type="similarity">
    <text evidence="1">Belongs to the bacterial solute-binding protein 5 family.</text>
</comment>
<dbReference type="Gene3D" id="3.10.105.10">
    <property type="entry name" value="Dipeptide-binding Protein, Domain 3"/>
    <property type="match status" value="1"/>
</dbReference>
<dbReference type="EMBL" id="FMUX01000011">
    <property type="protein sequence ID" value="SCY54341.1"/>
    <property type="molecule type" value="Genomic_DNA"/>
</dbReference>
<evidence type="ECO:0000259" key="5">
    <source>
        <dbReference type="Pfam" id="PF00496"/>
    </source>
</evidence>
<evidence type="ECO:0000256" key="1">
    <source>
        <dbReference type="ARBA" id="ARBA00005695"/>
    </source>
</evidence>
<dbReference type="InterPro" id="IPR023765">
    <property type="entry name" value="SBP_5_CS"/>
</dbReference>
<dbReference type="InterPro" id="IPR030678">
    <property type="entry name" value="Peptide/Ni-bd"/>
</dbReference>
<accession>A0A1G5GSF6</accession>
<protein>
    <submittedName>
        <fullName evidence="6">Peptide/nickel transport system substrate-binding protein</fullName>
    </submittedName>
</protein>
<dbReference type="PROSITE" id="PS01040">
    <property type="entry name" value="SBP_BACTERIAL_5"/>
    <property type="match status" value="1"/>
</dbReference>
<evidence type="ECO:0000313" key="7">
    <source>
        <dbReference type="Proteomes" id="UP000198870"/>
    </source>
</evidence>
<evidence type="ECO:0000256" key="4">
    <source>
        <dbReference type="SAM" id="SignalP"/>
    </source>
</evidence>
<dbReference type="PANTHER" id="PTHR30290:SF9">
    <property type="entry name" value="OLIGOPEPTIDE-BINDING PROTEIN APPA"/>
    <property type="match status" value="1"/>
</dbReference>
<reference evidence="6 7" key="1">
    <citation type="submission" date="2016-10" db="EMBL/GenBank/DDBJ databases">
        <authorList>
            <person name="de Groot N.N."/>
        </authorList>
    </citation>
    <scope>NUCLEOTIDE SEQUENCE [LARGE SCALE GENOMIC DNA]</scope>
    <source>
        <strain evidence="6 7">AA1</strain>
    </source>
</reference>
<organism evidence="6 7">
    <name type="scientific">Desulfoluna spongiiphila</name>
    <dbReference type="NCBI Taxonomy" id="419481"/>
    <lineage>
        <taxon>Bacteria</taxon>
        <taxon>Pseudomonadati</taxon>
        <taxon>Thermodesulfobacteriota</taxon>
        <taxon>Desulfobacteria</taxon>
        <taxon>Desulfobacterales</taxon>
        <taxon>Desulfolunaceae</taxon>
        <taxon>Desulfoluna</taxon>
    </lineage>
</organism>
<dbReference type="Proteomes" id="UP000198870">
    <property type="component" value="Unassembled WGS sequence"/>
</dbReference>
<dbReference type="Pfam" id="PF00496">
    <property type="entry name" value="SBP_bac_5"/>
    <property type="match status" value="1"/>
</dbReference>
<dbReference type="GO" id="GO:0030288">
    <property type="term" value="C:outer membrane-bounded periplasmic space"/>
    <property type="evidence" value="ECO:0007669"/>
    <property type="project" value="UniProtKB-ARBA"/>
</dbReference>
<feature type="domain" description="Solute-binding protein family 5" evidence="5">
    <location>
        <begin position="80"/>
        <end position="432"/>
    </location>
</feature>
<dbReference type="STRING" id="419481.SAMN05216233_11198"/>
<dbReference type="PANTHER" id="PTHR30290">
    <property type="entry name" value="PERIPLASMIC BINDING COMPONENT OF ABC TRANSPORTER"/>
    <property type="match status" value="1"/>
</dbReference>
<dbReference type="Gene3D" id="3.40.190.10">
    <property type="entry name" value="Periplasmic binding protein-like II"/>
    <property type="match status" value="1"/>
</dbReference>
<dbReference type="AlphaFoldDB" id="A0A1G5GSF6"/>
<evidence type="ECO:0000313" key="6">
    <source>
        <dbReference type="EMBL" id="SCY54341.1"/>
    </source>
</evidence>
<dbReference type="CDD" id="cd00995">
    <property type="entry name" value="PBP2_NikA_DppA_OppA_like"/>
    <property type="match status" value="1"/>
</dbReference>
<evidence type="ECO:0000256" key="3">
    <source>
        <dbReference type="ARBA" id="ARBA00022729"/>
    </source>
</evidence>
<evidence type="ECO:0000256" key="2">
    <source>
        <dbReference type="ARBA" id="ARBA00022448"/>
    </source>
</evidence>
<dbReference type="SUPFAM" id="SSF53850">
    <property type="entry name" value="Periplasmic binding protein-like II"/>
    <property type="match status" value="1"/>
</dbReference>
<name>A0A1G5GSF6_9BACT</name>
<keyword evidence="3 4" id="KW-0732">Signal</keyword>
<dbReference type="InterPro" id="IPR039424">
    <property type="entry name" value="SBP_5"/>
</dbReference>
<dbReference type="InterPro" id="IPR000914">
    <property type="entry name" value="SBP_5_dom"/>
</dbReference>
<dbReference type="RefSeq" id="WP_092211650.1">
    <property type="nucleotide sequence ID" value="NZ_FMUX01000011.1"/>
</dbReference>